<dbReference type="KEGG" id="dalk:DSCA_28230"/>
<comment type="similarity">
    <text evidence="1">Belongs to the Fur family.</text>
</comment>
<organism evidence="9 10">
    <name type="scientific">Desulfosarcina alkanivorans</name>
    <dbReference type="NCBI Taxonomy" id="571177"/>
    <lineage>
        <taxon>Bacteria</taxon>
        <taxon>Pseudomonadati</taxon>
        <taxon>Thermodesulfobacteriota</taxon>
        <taxon>Desulfobacteria</taxon>
        <taxon>Desulfobacterales</taxon>
        <taxon>Desulfosarcinaceae</taxon>
        <taxon>Desulfosarcina</taxon>
    </lineage>
</organism>
<dbReference type="GO" id="GO:1900376">
    <property type="term" value="P:regulation of secondary metabolite biosynthetic process"/>
    <property type="evidence" value="ECO:0007669"/>
    <property type="project" value="TreeGrafter"/>
</dbReference>
<dbReference type="Proteomes" id="UP000427906">
    <property type="component" value="Chromosome"/>
</dbReference>
<evidence type="ECO:0000256" key="1">
    <source>
        <dbReference type="ARBA" id="ARBA00007957"/>
    </source>
</evidence>
<name>A0A5K7YK58_9BACT</name>
<protein>
    <submittedName>
        <fullName evidence="9">Transcriptional repressor</fullName>
    </submittedName>
</protein>
<gene>
    <name evidence="9" type="ORF">DSCA_28230</name>
</gene>
<dbReference type="Gene3D" id="1.10.10.10">
    <property type="entry name" value="Winged helix-like DNA-binding domain superfamily/Winged helix DNA-binding domain"/>
    <property type="match status" value="1"/>
</dbReference>
<dbReference type="InterPro" id="IPR036390">
    <property type="entry name" value="WH_DNA-bd_sf"/>
</dbReference>
<keyword evidence="7" id="KW-0479">Metal-binding</keyword>
<dbReference type="Gene3D" id="3.30.1490.190">
    <property type="match status" value="1"/>
</dbReference>
<evidence type="ECO:0000313" key="9">
    <source>
        <dbReference type="EMBL" id="BBO68893.1"/>
    </source>
</evidence>
<dbReference type="InterPro" id="IPR036388">
    <property type="entry name" value="WH-like_DNA-bd_sf"/>
</dbReference>
<dbReference type="RefSeq" id="WP_407924246.1">
    <property type="nucleotide sequence ID" value="NZ_AP021874.1"/>
</dbReference>
<dbReference type="GO" id="GO:0008270">
    <property type="term" value="F:zinc ion binding"/>
    <property type="evidence" value="ECO:0007669"/>
    <property type="project" value="TreeGrafter"/>
</dbReference>
<comment type="cofactor">
    <cofactor evidence="7">
        <name>Zn(2+)</name>
        <dbReference type="ChEBI" id="CHEBI:29105"/>
    </cofactor>
    <text evidence="7">Binds 1 zinc ion per subunit.</text>
</comment>
<feature type="binding site" evidence="7">
    <location>
        <position position="130"/>
    </location>
    <ligand>
        <name>Zn(2+)</name>
        <dbReference type="ChEBI" id="CHEBI:29105"/>
    </ligand>
</feature>
<dbReference type="GO" id="GO:0045892">
    <property type="term" value="P:negative regulation of DNA-templated transcription"/>
    <property type="evidence" value="ECO:0007669"/>
    <property type="project" value="TreeGrafter"/>
</dbReference>
<evidence type="ECO:0000313" key="10">
    <source>
        <dbReference type="Proteomes" id="UP000427906"/>
    </source>
</evidence>
<proteinExistence type="inferred from homology"/>
<keyword evidence="3 7" id="KW-0862">Zinc</keyword>
<dbReference type="PANTHER" id="PTHR33202">
    <property type="entry name" value="ZINC UPTAKE REGULATION PROTEIN"/>
    <property type="match status" value="1"/>
</dbReference>
<evidence type="ECO:0000256" key="2">
    <source>
        <dbReference type="ARBA" id="ARBA00022491"/>
    </source>
</evidence>
<sequence>MGVEIDKKTRMTRQRRVILEEIRKINNHPAADEIYERVRKRLPRISLGTVYRNLDVLCELGEIQRLELSGAMKRYDGVAKKHYHIRCVCCGRVDDAPIAPLNELEDDLYGTTVYEIIGHNLEFTGLCPQCAIARHQRQAAS</sequence>
<evidence type="ECO:0000256" key="5">
    <source>
        <dbReference type="ARBA" id="ARBA00023125"/>
    </source>
</evidence>
<keyword evidence="5" id="KW-0238">DNA-binding</keyword>
<dbReference type="CDD" id="cd07153">
    <property type="entry name" value="Fur_like"/>
    <property type="match status" value="1"/>
</dbReference>
<accession>A0A5K7YK58</accession>
<evidence type="ECO:0000256" key="8">
    <source>
        <dbReference type="PIRSR" id="PIRSR602481-2"/>
    </source>
</evidence>
<evidence type="ECO:0000256" key="3">
    <source>
        <dbReference type="ARBA" id="ARBA00022833"/>
    </source>
</evidence>
<keyword evidence="4" id="KW-0805">Transcription regulation</keyword>
<keyword evidence="10" id="KW-1185">Reference proteome</keyword>
<feature type="binding site" evidence="7">
    <location>
        <position position="87"/>
    </location>
    <ligand>
        <name>Zn(2+)</name>
        <dbReference type="ChEBI" id="CHEBI:29105"/>
    </ligand>
</feature>
<dbReference type="PANTHER" id="PTHR33202:SF7">
    <property type="entry name" value="FERRIC UPTAKE REGULATION PROTEIN"/>
    <property type="match status" value="1"/>
</dbReference>
<dbReference type="InterPro" id="IPR002481">
    <property type="entry name" value="FUR"/>
</dbReference>
<feature type="binding site" evidence="7">
    <location>
        <position position="127"/>
    </location>
    <ligand>
        <name>Zn(2+)</name>
        <dbReference type="ChEBI" id="CHEBI:29105"/>
    </ligand>
</feature>
<dbReference type="Pfam" id="PF01475">
    <property type="entry name" value="FUR"/>
    <property type="match status" value="1"/>
</dbReference>
<dbReference type="SUPFAM" id="SSF46785">
    <property type="entry name" value="Winged helix' DNA-binding domain"/>
    <property type="match status" value="1"/>
</dbReference>
<evidence type="ECO:0000256" key="4">
    <source>
        <dbReference type="ARBA" id="ARBA00023015"/>
    </source>
</evidence>
<evidence type="ECO:0000256" key="6">
    <source>
        <dbReference type="ARBA" id="ARBA00023163"/>
    </source>
</evidence>
<evidence type="ECO:0000256" key="7">
    <source>
        <dbReference type="PIRSR" id="PIRSR602481-1"/>
    </source>
</evidence>
<keyword evidence="8" id="KW-0408">Iron</keyword>
<comment type="cofactor">
    <cofactor evidence="8">
        <name>Mn(2+)</name>
        <dbReference type="ChEBI" id="CHEBI:29035"/>
    </cofactor>
    <cofactor evidence="8">
        <name>Fe(2+)</name>
        <dbReference type="ChEBI" id="CHEBI:29033"/>
    </cofactor>
    <text evidence="8">Binds 1 Mn(2+) or Fe(2+) ion per subunit.</text>
</comment>
<dbReference type="AlphaFoldDB" id="A0A5K7YK58"/>
<reference evidence="9 10" key="1">
    <citation type="submission" date="2019-11" db="EMBL/GenBank/DDBJ databases">
        <title>Comparative genomics of hydrocarbon-degrading Desulfosarcina strains.</title>
        <authorList>
            <person name="Watanabe M."/>
            <person name="Kojima H."/>
            <person name="Fukui M."/>
        </authorList>
    </citation>
    <scope>NUCLEOTIDE SEQUENCE [LARGE SCALE GENOMIC DNA]</scope>
    <source>
        <strain evidence="9 10">PL12</strain>
    </source>
</reference>
<dbReference type="GO" id="GO:0003700">
    <property type="term" value="F:DNA-binding transcription factor activity"/>
    <property type="evidence" value="ECO:0007669"/>
    <property type="project" value="InterPro"/>
</dbReference>
<keyword evidence="6" id="KW-0804">Transcription</keyword>
<dbReference type="InterPro" id="IPR043135">
    <property type="entry name" value="Fur_C"/>
</dbReference>
<feature type="binding site" evidence="8">
    <location>
        <position position="119"/>
    </location>
    <ligand>
        <name>Fe cation</name>
        <dbReference type="ChEBI" id="CHEBI:24875"/>
    </ligand>
</feature>
<dbReference type="EMBL" id="AP021874">
    <property type="protein sequence ID" value="BBO68893.1"/>
    <property type="molecule type" value="Genomic_DNA"/>
</dbReference>
<feature type="binding site" evidence="7">
    <location>
        <position position="90"/>
    </location>
    <ligand>
        <name>Zn(2+)</name>
        <dbReference type="ChEBI" id="CHEBI:29105"/>
    </ligand>
</feature>
<keyword evidence="2" id="KW-0678">Repressor</keyword>
<dbReference type="GO" id="GO:0000976">
    <property type="term" value="F:transcription cis-regulatory region binding"/>
    <property type="evidence" value="ECO:0007669"/>
    <property type="project" value="TreeGrafter"/>
</dbReference>